<reference evidence="13" key="3">
    <citation type="journal article" date="2014" name="Nature">
        <title>Elephant shark genome provides unique insights into gnathostome evolution.</title>
        <authorList>
            <consortium name="International Elephant Shark Genome Sequencing Consortium"/>
            <person name="Venkatesh B."/>
            <person name="Lee A.P."/>
            <person name="Ravi V."/>
            <person name="Maurya A.K."/>
            <person name="Lian M.M."/>
            <person name="Swann J.B."/>
            <person name="Ohta Y."/>
            <person name="Flajnik M.F."/>
            <person name="Sutoh Y."/>
            <person name="Kasahara M."/>
            <person name="Hoon S."/>
            <person name="Gangu V."/>
            <person name="Roy S.W."/>
            <person name="Irimia M."/>
            <person name="Korzh V."/>
            <person name="Kondrychyn I."/>
            <person name="Lim Z.W."/>
            <person name="Tay B.H."/>
            <person name="Tohari S."/>
            <person name="Kong K.W."/>
            <person name="Ho S."/>
            <person name="Lorente-Galdos B."/>
            <person name="Quilez J."/>
            <person name="Marques-Bonet T."/>
            <person name="Raney B.J."/>
            <person name="Ingham P.W."/>
            <person name="Tay A."/>
            <person name="Hillier L.W."/>
            <person name="Minx P."/>
            <person name="Boehm T."/>
            <person name="Wilson R.K."/>
            <person name="Brenner S."/>
            <person name="Warren W.C."/>
        </authorList>
    </citation>
    <scope>NUCLEOTIDE SEQUENCE [LARGE SCALE GENOMIC DNA]</scope>
</reference>
<feature type="domain" description="Aspartyl beta-hydroxylase/Triadin" evidence="11">
    <location>
        <begin position="45"/>
        <end position="77"/>
    </location>
</feature>
<evidence type="ECO:0000313" key="12">
    <source>
        <dbReference type="Ensembl" id="ENSCMIP00000026885.1"/>
    </source>
</evidence>
<reference evidence="12" key="5">
    <citation type="submission" date="2025-09" db="UniProtKB">
        <authorList>
            <consortium name="Ensembl"/>
        </authorList>
    </citation>
    <scope>IDENTIFICATION</scope>
</reference>
<keyword evidence="3" id="KW-0597">Phosphoprotein</keyword>
<dbReference type="PANTHER" id="PTHR14106:SF0">
    <property type="entry name" value="TRIADIN"/>
    <property type="match status" value="1"/>
</dbReference>
<dbReference type="GO" id="GO:0051282">
    <property type="term" value="P:regulation of sequestering of calcium ion"/>
    <property type="evidence" value="ECO:0007669"/>
    <property type="project" value="UniProtKB-ARBA"/>
</dbReference>
<evidence type="ECO:0000256" key="1">
    <source>
        <dbReference type="ARBA" id="ARBA00004157"/>
    </source>
</evidence>
<proteinExistence type="predicted"/>
<keyword evidence="4 10" id="KW-0812">Transmembrane</keyword>
<reference evidence="13" key="1">
    <citation type="journal article" date="2006" name="Science">
        <title>Ancient noncoding elements conserved in the human genome.</title>
        <authorList>
            <person name="Venkatesh B."/>
            <person name="Kirkness E.F."/>
            <person name="Loh Y.H."/>
            <person name="Halpern A.L."/>
            <person name="Lee A.P."/>
            <person name="Johnson J."/>
            <person name="Dandona N."/>
            <person name="Viswanathan L.D."/>
            <person name="Tay A."/>
            <person name="Venter J.C."/>
            <person name="Strausberg R.L."/>
            <person name="Brenner S."/>
        </authorList>
    </citation>
    <scope>NUCLEOTIDE SEQUENCE [LARGE SCALE GENOMIC DNA]</scope>
</reference>
<keyword evidence="6 10" id="KW-0472">Membrane</keyword>
<evidence type="ECO:0000256" key="2">
    <source>
        <dbReference type="ARBA" id="ARBA00016711"/>
    </source>
</evidence>
<dbReference type="AlphaFoldDB" id="A0A4W3J2D2"/>
<dbReference type="GeneTree" id="ENSGT00510000049207"/>
<dbReference type="InterPro" id="IPR010798">
    <property type="entry name" value="Triadin"/>
</dbReference>
<evidence type="ECO:0000256" key="10">
    <source>
        <dbReference type="SAM" id="Phobius"/>
    </source>
</evidence>
<protein>
    <recommendedName>
        <fullName evidence="2">Triadin</fullName>
    </recommendedName>
</protein>
<evidence type="ECO:0000256" key="5">
    <source>
        <dbReference type="ARBA" id="ARBA00022989"/>
    </source>
</evidence>
<evidence type="ECO:0000256" key="8">
    <source>
        <dbReference type="ARBA" id="ARBA00023180"/>
    </source>
</evidence>
<dbReference type="Proteomes" id="UP000314986">
    <property type="component" value="Unassembled WGS sequence"/>
</dbReference>
<sequence length="114" mass="12383">MTESTTEGRPATITIIDNKNGAVPTPVPKVPKKTVSDEFATTFSSPAAWFLVVALIVTWSAVAIVMFDLVDYKNLVAVLHPPAKRKGEIHPLSKRKDATQGKTINFVSNIFCSV</sequence>
<keyword evidence="13" id="KW-1185">Reference proteome</keyword>
<name>A0A4W3J2D2_CALMI</name>
<reference evidence="12" key="4">
    <citation type="submission" date="2025-08" db="UniProtKB">
        <authorList>
            <consortium name="Ensembl"/>
        </authorList>
    </citation>
    <scope>IDENTIFICATION</scope>
</reference>
<dbReference type="PANTHER" id="PTHR14106">
    <property type="entry name" value="TRIADIN"/>
    <property type="match status" value="1"/>
</dbReference>
<dbReference type="GO" id="GO:0033017">
    <property type="term" value="C:sarcoplasmic reticulum membrane"/>
    <property type="evidence" value="ECO:0007669"/>
    <property type="project" value="UniProtKB-SubCell"/>
</dbReference>
<keyword evidence="5 10" id="KW-1133">Transmembrane helix</keyword>
<organism evidence="12 13">
    <name type="scientific">Callorhinchus milii</name>
    <name type="common">Ghost shark</name>
    <dbReference type="NCBI Taxonomy" id="7868"/>
    <lineage>
        <taxon>Eukaryota</taxon>
        <taxon>Metazoa</taxon>
        <taxon>Chordata</taxon>
        <taxon>Craniata</taxon>
        <taxon>Vertebrata</taxon>
        <taxon>Chondrichthyes</taxon>
        <taxon>Holocephali</taxon>
        <taxon>Chimaeriformes</taxon>
        <taxon>Callorhinchidae</taxon>
        <taxon>Callorhinchus</taxon>
    </lineage>
</organism>
<dbReference type="InterPro" id="IPR007943">
    <property type="entry name" value="Asp-B-hydro/Triadin_dom"/>
</dbReference>
<evidence type="ECO:0000313" key="13">
    <source>
        <dbReference type="Proteomes" id="UP000314986"/>
    </source>
</evidence>
<dbReference type="Pfam" id="PF05279">
    <property type="entry name" value="Asp-B-Hydro_N"/>
    <property type="match status" value="1"/>
</dbReference>
<reference evidence="13" key="2">
    <citation type="journal article" date="2007" name="PLoS Biol.">
        <title>Survey sequencing and comparative analysis of the elephant shark (Callorhinchus milii) genome.</title>
        <authorList>
            <person name="Venkatesh B."/>
            <person name="Kirkness E.F."/>
            <person name="Loh Y.H."/>
            <person name="Halpern A.L."/>
            <person name="Lee A.P."/>
            <person name="Johnson J."/>
            <person name="Dandona N."/>
            <person name="Viswanathan L.D."/>
            <person name="Tay A."/>
            <person name="Venter J.C."/>
            <person name="Strausberg R.L."/>
            <person name="Brenner S."/>
        </authorList>
    </citation>
    <scope>NUCLEOTIDE SEQUENCE [LARGE SCALE GENOMIC DNA]</scope>
</reference>
<keyword evidence="8" id="KW-0325">Glycoprotein</keyword>
<evidence type="ECO:0000256" key="4">
    <source>
        <dbReference type="ARBA" id="ARBA00022692"/>
    </source>
</evidence>
<comment type="subcellular location">
    <subcellularLocation>
        <location evidence="1">Sarcoplasmic reticulum membrane</location>
        <topology evidence="1">Single-pass type II membrane protein</topology>
    </subcellularLocation>
</comment>
<evidence type="ECO:0000256" key="3">
    <source>
        <dbReference type="ARBA" id="ARBA00022553"/>
    </source>
</evidence>
<evidence type="ECO:0000256" key="7">
    <source>
        <dbReference type="ARBA" id="ARBA00023157"/>
    </source>
</evidence>
<dbReference type="GO" id="GO:0005102">
    <property type="term" value="F:signaling receptor binding"/>
    <property type="evidence" value="ECO:0007669"/>
    <property type="project" value="InterPro"/>
</dbReference>
<feature type="transmembrane region" description="Helical" evidence="10">
    <location>
        <begin position="47"/>
        <end position="70"/>
    </location>
</feature>
<evidence type="ECO:0000256" key="9">
    <source>
        <dbReference type="ARBA" id="ARBA00046074"/>
    </source>
</evidence>
<evidence type="ECO:0000259" key="11">
    <source>
        <dbReference type="Pfam" id="PF05279"/>
    </source>
</evidence>
<evidence type="ECO:0000256" key="6">
    <source>
        <dbReference type="ARBA" id="ARBA00023136"/>
    </source>
</evidence>
<accession>A0A4W3J2D2</accession>
<keyword evidence="7" id="KW-1015">Disulfide bond</keyword>
<dbReference type="Ensembl" id="ENSCMIT00000027316.1">
    <property type="protein sequence ID" value="ENSCMIP00000026885.1"/>
    <property type="gene ID" value="ENSCMIG00000011732.1"/>
</dbReference>
<comment type="function">
    <text evidence="9">Contributes to the regulation of lumenal Ca2+ release via the sarcoplasmic reticulum calcium release channels RYR1 and RYR2, a key step in triggering skeletal and heart muscle contraction. Required for normal organization of the triad junction, where T-tubules and the sarcoplasmic reticulum terminal cisternae are in close contact. Required for normal skeletal muscle strength. Plays a role in excitation-contraction coupling in the heart and in regulating the rate of heart beats.</text>
</comment>